<evidence type="ECO:0008006" key="4">
    <source>
        <dbReference type="Google" id="ProtNLM"/>
    </source>
</evidence>
<gene>
    <name evidence="2" type="ORF">BN138_260</name>
    <name evidence="3" type="ORF">BN138_800</name>
</gene>
<name>S0DDL0_9ZZZZ</name>
<reference evidence="2" key="2">
    <citation type="journal article" date="2013" name="Biotechnol. Biofuels">
        <title>Mining for hemicellulases in the fungus-growing termite Pseudacanthotermes militaris using functional metagenomics.</title>
        <authorList>
            <person name="Bastien G."/>
            <person name="Arnal G."/>
            <person name="Bozonnet S."/>
            <person name="Laguerre S."/>
            <person name="Ferreira F."/>
            <person name="Faure R."/>
            <person name="Henrissat B."/>
            <person name="Lefevre F."/>
            <person name="Robe P."/>
            <person name="Bouchez O."/>
            <person name="Noirot C."/>
            <person name="Dumon C."/>
            <person name="O'Donohue M."/>
        </authorList>
    </citation>
    <scope>NUCLEOTIDE SEQUENCE</scope>
</reference>
<accession>S0DDL0</accession>
<dbReference type="EMBL" id="HF548312">
    <property type="protein sequence ID" value="CCO21612.1"/>
    <property type="molecule type" value="Genomic_DNA"/>
</dbReference>
<sequence>MFIVGIGVYAFTSSQLSEQKITVAAVTADDPGSLAGKPVAGPFTALAQVNAIKHHIASATGGLTYGELGNVATADGQTYNKDLTAEQSTDGQAHKAGDPLSAADAKTYAARDTAQQGSFLQASLLVSVIAFGVAVLIMGLGLMFIVISVALVSMNRAKLRRE</sequence>
<proteinExistence type="predicted"/>
<dbReference type="EMBL" id="HF548283">
    <property type="protein sequence ID" value="CCO21072.1"/>
    <property type="molecule type" value="Genomic_DNA"/>
</dbReference>
<dbReference type="AlphaFoldDB" id="S0DDL0"/>
<keyword evidence="1" id="KW-0812">Transmembrane</keyword>
<keyword evidence="1" id="KW-0472">Membrane</keyword>
<reference evidence="2" key="1">
    <citation type="submission" date="2012-10" db="EMBL/GenBank/DDBJ databases">
        <authorList>
            <person name="Sandrine L."/>
        </authorList>
    </citation>
    <scope>NUCLEOTIDE SEQUENCE</scope>
</reference>
<evidence type="ECO:0000256" key="1">
    <source>
        <dbReference type="SAM" id="Phobius"/>
    </source>
</evidence>
<keyword evidence="1" id="KW-1133">Transmembrane helix</keyword>
<organism evidence="2">
    <name type="scientific">termite gut metagenome</name>
    <dbReference type="NCBI Taxonomy" id="433724"/>
    <lineage>
        <taxon>unclassified sequences</taxon>
        <taxon>metagenomes</taxon>
        <taxon>organismal metagenomes</taxon>
    </lineage>
</organism>
<evidence type="ECO:0000313" key="3">
    <source>
        <dbReference type="EMBL" id="CCO21612.1"/>
    </source>
</evidence>
<protein>
    <recommendedName>
        <fullName evidence="4">Aromatic ring-opening dioxygenase LigA</fullName>
    </recommendedName>
</protein>
<evidence type="ECO:0000313" key="2">
    <source>
        <dbReference type="EMBL" id="CCO21072.1"/>
    </source>
</evidence>
<feature type="transmembrane region" description="Helical" evidence="1">
    <location>
        <begin position="124"/>
        <end position="152"/>
    </location>
</feature>